<evidence type="ECO:0000256" key="1">
    <source>
        <dbReference type="SAM" id="Coils"/>
    </source>
</evidence>
<name>A0ABU6WV65_9FABA</name>
<sequence length="469" mass="52681">MAPRRGFWMLRRGSGRLYFELQVLPFPGSLLFWLDDEGKPFPWVYWNSEARECRITALDPLETLAFQFLQSLPVGMGKKLNFKCRWILDHSDAEVGAFLDNLLGDMEKQNRFDRLMQKMAEVEGMGPRSVLPHPRAPASSFGALASTPAAPVPLAHSSGAVKARKKPSISSSGKPFSVEREKGVKEDPSADLRQKRRKRKVLEASAEEAALGVDSMWEHEVNPIDRAFPADYNLWAASDAGLTQSPIREIHGPLVLEQLLGTAQYLACKLTACLQVGVENAFAAKVKLEKELAATKDEVDVLTAERDSALAAPLLNLKIKSLSQELELVEGERLSALARMKEVEEGAKVQAAELESCHSTLEQEKKKGKQMVLDEAEATAGHWRDEWKSLAEETREMVYETFEILMNQVHHLNPAIDYSMITLDTLCDPKAKRIYNPKAETRSSRSLWQRTNRNLWPKCSLRWVGSRSL</sequence>
<evidence type="ECO:0000313" key="4">
    <source>
        <dbReference type="Proteomes" id="UP001341840"/>
    </source>
</evidence>
<gene>
    <name evidence="3" type="ORF">PIB30_093885</name>
</gene>
<evidence type="ECO:0000313" key="3">
    <source>
        <dbReference type="EMBL" id="MED6189234.1"/>
    </source>
</evidence>
<reference evidence="3 4" key="1">
    <citation type="journal article" date="2023" name="Plants (Basel)">
        <title>Bridging the Gap: Combining Genomics and Transcriptomics Approaches to Understand Stylosanthes scabra, an Orphan Legume from the Brazilian Caatinga.</title>
        <authorList>
            <person name="Ferreira-Neto J.R.C."/>
            <person name="da Silva M.D."/>
            <person name="Binneck E."/>
            <person name="de Melo N.F."/>
            <person name="da Silva R.H."/>
            <person name="de Melo A.L.T.M."/>
            <person name="Pandolfi V."/>
            <person name="Bustamante F.O."/>
            <person name="Brasileiro-Vidal A.C."/>
            <person name="Benko-Iseppon A.M."/>
        </authorList>
    </citation>
    <scope>NUCLEOTIDE SEQUENCE [LARGE SCALE GENOMIC DNA]</scope>
    <source>
        <tissue evidence="3">Leaves</tissue>
    </source>
</reference>
<dbReference type="EMBL" id="JASCZI010183276">
    <property type="protein sequence ID" value="MED6189234.1"/>
    <property type="molecule type" value="Genomic_DNA"/>
</dbReference>
<feature type="coiled-coil region" evidence="1">
    <location>
        <begin position="278"/>
        <end position="305"/>
    </location>
</feature>
<feature type="compositionally biased region" description="Basic and acidic residues" evidence="2">
    <location>
        <begin position="177"/>
        <end position="193"/>
    </location>
</feature>
<keyword evidence="1" id="KW-0175">Coiled coil</keyword>
<proteinExistence type="predicted"/>
<comment type="caution">
    <text evidence="3">The sequence shown here is derived from an EMBL/GenBank/DDBJ whole genome shotgun (WGS) entry which is preliminary data.</text>
</comment>
<keyword evidence="4" id="KW-1185">Reference proteome</keyword>
<accession>A0ABU6WV65</accession>
<organism evidence="3 4">
    <name type="scientific">Stylosanthes scabra</name>
    <dbReference type="NCBI Taxonomy" id="79078"/>
    <lineage>
        <taxon>Eukaryota</taxon>
        <taxon>Viridiplantae</taxon>
        <taxon>Streptophyta</taxon>
        <taxon>Embryophyta</taxon>
        <taxon>Tracheophyta</taxon>
        <taxon>Spermatophyta</taxon>
        <taxon>Magnoliopsida</taxon>
        <taxon>eudicotyledons</taxon>
        <taxon>Gunneridae</taxon>
        <taxon>Pentapetalae</taxon>
        <taxon>rosids</taxon>
        <taxon>fabids</taxon>
        <taxon>Fabales</taxon>
        <taxon>Fabaceae</taxon>
        <taxon>Papilionoideae</taxon>
        <taxon>50 kb inversion clade</taxon>
        <taxon>dalbergioids sensu lato</taxon>
        <taxon>Dalbergieae</taxon>
        <taxon>Pterocarpus clade</taxon>
        <taxon>Stylosanthes</taxon>
    </lineage>
</organism>
<protein>
    <submittedName>
        <fullName evidence="3">Uncharacterized protein</fullName>
    </submittedName>
</protein>
<dbReference type="Proteomes" id="UP001341840">
    <property type="component" value="Unassembled WGS sequence"/>
</dbReference>
<feature type="region of interest" description="Disordered" evidence="2">
    <location>
        <begin position="156"/>
        <end position="198"/>
    </location>
</feature>
<evidence type="ECO:0000256" key="2">
    <source>
        <dbReference type="SAM" id="MobiDB-lite"/>
    </source>
</evidence>